<dbReference type="Pfam" id="PF00326">
    <property type="entry name" value="Peptidase_S9"/>
    <property type="match status" value="1"/>
</dbReference>
<dbReference type="Proteomes" id="UP001343492">
    <property type="component" value="Unassembled WGS sequence"/>
</dbReference>
<feature type="signal peptide" evidence="3">
    <location>
        <begin position="1"/>
        <end position="19"/>
    </location>
</feature>
<dbReference type="Gene3D" id="2.120.10.30">
    <property type="entry name" value="TolB, C-terminal domain"/>
    <property type="match status" value="2"/>
</dbReference>
<dbReference type="EMBL" id="JAZDQV010000008">
    <property type="protein sequence ID" value="MEE1877889.1"/>
    <property type="molecule type" value="Genomic_DNA"/>
</dbReference>
<keyword evidence="6" id="KW-1185">Reference proteome</keyword>
<dbReference type="InterPro" id="IPR029058">
    <property type="entry name" value="AB_hydrolase_fold"/>
</dbReference>
<evidence type="ECO:0000256" key="3">
    <source>
        <dbReference type="SAM" id="SignalP"/>
    </source>
</evidence>
<feature type="chain" id="PRO_5047495838" evidence="3">
    <location>
        <begin position="20"/>
        <end position="668"/>
    </location>
</feature>
<dbReference type="Pfam" id="PF07676">
    <property type="entry name" value="PD40"/>
    <property type="match status" value="4"/>
</dbReference>
<dbReference type="InterPro" id="IPR011659">
    <property type="entry name" value="WD40"/>
</dbReference>
<organism evidence="5 6">
    <name type="scientific">Altererythrobacter litoralis</name>
    <dbReference type="NCBI Taxonomy" id="3113904"/>
    <lineage>
        <taxon>Bacteria</taxon>
        <taxon>Pseudomonadati</taxon>
        <taxon>Pseudomonadota</taxon>
        <taxon>Alphaproteobacteria</taxon>
        <taxon>Sphingomonadales</taxon>
        <taxon>Erythrobacteraceae</taxon>
        <taxon>Altererythrobacter</taxon>
    </lineage>
</organism>
<evidence type="ECO:0000259" key="4">
    <source>
        <dbReference type="Pfam" id="PF00326"/>
    </source>
</evidence>
<keyword evidence="3" id="KW-0732">Signal</keyword>
<dbReference type="Gene3D" id="3.40.50.1820">
    <property type="entry name" value="alpha/beta hydrolase"/>
    <property type="match status" value="1"/>
</dbReference>
<dbReference type="PANTHER" id="PTHR42776:SF27">
    <property type="entry name" value="DIPEPTIDYL PEPTIDASE FAMILY MEMBER 6"/>
    <property type="match status" value="1"/>
</dbReference>
<dbReference type="PANTHER" id="PTHR42776">
    <property type="entry name" value="SERINE PEPTIDASE S9 FAMILY MEMBER"/>
    <property type="match status" value="1"/>
</dbReference>
<evidence type="ECO:0000256" key="2">
    <source>
        <dbReference type="ARBA" id="ARBA00022825"/>
    </source>
</evidence>
<dbReference type="SUPFAM" id="SSF53474">
    <property type="entry name" value="alpha/beta-Hydrolases"/>
    <property type="match status" value="1"/>
</dbReference>
<dbReference type="EC" id="3.4.-.-" evidence="5"/>
<gene>
    <name evidence="5" type="ORF">VRS74_09370</name>
</gene>
<keyword evidence="2" id="KW-0645">Protease</keyword>
<protein>
    <submittedName>
        <fullName evidence="5">S9 family peptidase</fullName>
        <ecNumber evidence="5">3.4.-.-</ecNumber>
    </submittedName>
</protein>
<accession>A0ABU7GFT8</accession>
<dbReference type="InterPro" id="IPR001375">
    <property type="entry name" value="Peptidase_S9_cat"/>
</dbReference>
<name>A0ABU7GFT8_9SPHN</name>
<keyword evidence="2" id="KW-0720">Serine protease</keyword>
<evidence type="ECO:0000313" key="6">
    <source>
        <dbReference type="Proteomes" id="UP001343492"/>
    </source>
</evidence>
<reference evidence="5 6" key="1">
    <citation type="submission" date="2024-01" db="EMBL/GenBank/DDBJ databases">
        <title>The genome sequence of Erythrobacteraceae sp. strain 1XM1-14.</title>
        <authorList>
            <person name="Liu Y."/>
        </authorList>
    </citation>
    <scope>NUCLEOTIDE SEQUENCE [LARGE SCALE GENOMIC DNA]</scope>
    <source>
        <strain evidence="5 6">1XM1-14</strain>
    </source>
</reference>
<dbReference type="GO" id="GO:0016787">
    <property type="term" value="F:hydrolase activity"/>
    <property type="evidence" value="ECO:0007669"/>
    <property type="project" value="UniProtKB-KW"/>
</dbReference>
<feature type="domain" description="Peptidase S9 prolyl oligopeptidase catalytic" evidence="4">
    <location>
        <begin position="463"/>
        <end position="667"/>
    </location>
</feature>
<sequence length="668" mass="72623">MRYAALALALLVTTAPTIAEARKAEVADLLKVARVGNPDIAPDGSAVVYTVTTADTEKDANVSHIWLAAWDGSGKRQLTSRPGESESSPRFSPDGSVIAFISSRAAKDDEDSNARLWFLPRAGGEAYPLPGISGSVSDYAFSPDGKKLVLVVEDPKPKKEGKDKDRPEPIVIDRYRFKRDGTGYLDNRRERLWLYDIASGKAERLTDGDYDEALPSFSPYGKHIAFVSRRFPDAERSPDFNLFIADAANVGATPRQLTTYPGADNDPSTGSYPAWSPDGSQIAYIRTGDPKLIWYAVNALAVVPSVGGEERIVTASLDRNVTEPFWSADGRSINFIVEDDGVQRLDSVSAKGGAITQVASGERVITSPTASANGRLALLSSDPTSPTEVFALDKGKLRALTDHNSALIGELDLGKVVRTSFKSKDGTEVRGFLMTPPDYKQGTKVPTILHIHGGPTAQFEADFDMMRQVMAARGYAVVFVNPRGSTGRGEAFAAAINAAWGSVDVEDVLAAVDDAVARGVADPDRLGIGGWSYGGMLTNYTIASDKRFKGAVSGASISNVLSGYGTDHYVYEYDVELGYPWENREVWDRISYPFFHNDRIVTPTLFMVGGSDVNVPTLASEQMYQALRSRGIETKLVIYPGESHGIRRPSFVTDRMDRWLGWFDAKVK</sequence>
<evidence type="ECO:0000313" key="5">
    <source>
        <dbReference type="EMBL" id="MEE1877889.1"/>
    </source>
</evidence>
<dbReference type="InterPro" id="IPR011042">
    <property type="entry name" value="6-blade_b-propeller_TolB-like"/>
</dbReference>
<proteinExistence type="predicted"/>
<dbReference type="RefSeq" id="WP_354144990.1">
    <property type="nucleotide sequence ID" value="NZ_JAZDQV010000008.1"/>
</dbReference>
<evidence type="ECO:0000256" key="1">
    <source>
        <dbReference type="ARBA" id="ARBA00022801"/>
    </source>
</evidence>
<keyword evidence="1 5" id="KW-0378">Hydrolase</keyword>
<comment type="caution">
    <text evidence="5">The sequence shown here is derived from an EMBL/GenBank/DDBJ whole genome shotgun (WGS) entry which is preliminary data.</text>
</comment>
<dbReference type="SUPFAM" id="SSF82171">
    <property type="entry name" value="DPP6 N-terminal domain-like"/>
    <property type="match status" value="1"/>
</dbReference>